<dbReference type="Gene3D" id="3.40.50.200">
    <property type="entry name" value="Peptidase S8/S53 domain"/>
    <property type="match status" value="1"/>
</dbReference>
<sequence length="127" mass="13621">MIYGAEILDLSNVSRSIEVFVILLYVRFCKCGCLDSDSVKGKIVVGNAECGDITSYDAGTLGSIYDVSQPDISAPGAEFGCIFTDSPIASITQLEEGKKRVKYNMLSGTSVSYPRAASAAEYMLKHS</sequence>
<dbReference type="InterPro" id="IPR036852">
    <property type="entry name" value="Peptidase_S8/S53_dom_sf"/>
</dbReference>
<organism evidence="1 2">
    <name type="scientific">Malus domestica</name>
    <name type="common">Apple</name>
    <name type="synonym">Pyrus malus</name>
    <dbReference type="NCBI Taxonomy" id="3750"/>
    <lineage>
        <taxon>Eukaryota</taxon>
        <taxon>Viridiplantae</taxon>
        <taxon>Streptophyta</taxon>
        <taxon>Embryophyta</taxon>
        <taxon>Tracheophyta</taxon>
        <taxon>Spermatophyta</taxon>
        <taxon>Magnoliopsida</taxon>
        <taxon>eudicotyledons</taxon>
        <taxon>Gunneridae</taxon>
        <taxon>Pentapetalae</taxon>
        <taxon>rosids</taxon>
        <taxon>fabids</taxon>
        <taxon>Rosales</taxon>
        <taxon>Rosaceae</taxon>
        <taxon>Amygdaloideae</taxon>
        <taxon>Maleae</taxon>
        <taxon>Malus</taxon>
    </lineage>
</organism>
<dbReference type="AlphaFoldDB" id="A0A498ITM0"/>
<protein>
    <recommendedName>
        <fullName evidence="3">Peptidase S8/S53 domain-containing protein</fullName>
    </recommendedName>
</protein>
<evidence type="ECO:0000313" key="2">
    <source>
        <dbReference type="Proteomes" id="UP000290289"/>
    </source>
</evidence>
<proteinExistence type="predicted"/>
<dbReference type="GO" id="GO:0006508">
    <property type="term" value="P:proteolysis"/>
    <property type="evidence" value="ECO:0007669"/>
    <property type="project" value="InterPro"/>
</dbReference>
<accession>A0A498ITM0</accession>
<comment type="caution">
    <text evidence="1">The sequence shown here is derived from an EMBL/GenBank/DDBJ whole genome shotgun (WGS) entry which is preliminary data.</text>
</comment>
<dbReference type="EMBL" id="RDQH01000337">
    <property type="protein sequence ID" value="RXH84683.1"/>
    <property type="molecule type" value="Genomic_DNA"/>
</dbReference>
<dbReference type="SUPFAM" id="SSF52743">
    <property type="entry name" value="Subtilisin-like"/>
    <property type="match status" value="1"/>
</dbReference>
<name>A0A498ITM0_MALDO</name>
<gene>
    <name evidence="1" type="ORF">DVH24_032967</name>
</gene>
<reference evidence="1 2" key="1">
    <citation type="submission" date="2018-10" db="EMBL/GenBank/DDBJ databases">
        <title>A high-quality apple genome assembly.</title>
        <authorList>
            <person name="Hu J."/>
        </authorList>
    </citation>
    <scope>NUCLEOTIDE SEQUENCE [LARGE SCALE GENOMIC DNA]</scope>
    <source>
        <strain evidence="2">cv. HFTH1</strain>
        <tissue evidence="1">Young leaf</tissue>
    </source>
</reference>
<evidence type="ECO:0000313" key="1">
    <source>
        <dbReference type="EMBL" id="RXH84683.1"/>
    </source>
</evidence>
<dbReference type="Proteomes" id="UP000290289">
    <property type="component" value="Chromosome 11"/>
</dbReference>
<keyword evidence="2" id="KW-1185">Reference proteome</keyword>
<evidence type="ECO:0008006" key="3">
    <source>
        <dbReference type="Google" id="ProtNLM"/>
    </source>
</evidence>
<dbReference type="GO" id="GO:0004252">
    <property type="term" value="F:serine-type endopeptidase activity"/>
    <property type="evidence" value="ECO:0007669"/>
    <property type="project" value="InterPro"/>
</dbReference>